<accession>A0AAD9QBL4</accession>
<reference evidence="3" key="2">
    <citation type="journal article" date="2023" name="Science">
        <title>Genomic signatures of disease resistance in endangered staghorn corals.</title>
        <authorList>
            <person name="Vollmer S.V."/>
            <person name="Selwyn J.D."/>
            <person name="Despard B.A."/>
            <person name="Roesel C.L."/>
        </authorList>
    </citation>
    <scope>NUCLEOTIDE SEQUENCE</scope>
    <source>
        <strain evidence="3">K2</strain>
    </source>
</reference>
<feature type="region of interest" description="Disordered" evidence="2">
    <location>
        <begin position="991"/>
        <end position="1041"/>
    </location>
</feature>
<feature type="compositionally biased region" description="Basic and acidic residues" evidence="2">
    <location>
        <begin position="644"/>
        <end position="736"/>
    </location>
</feature>
<comment type="caution">
    <text evidence="3">The sequence shown here is derived from an EMBL/GenBank/DDBJ whole genome shotgun (WGS) entry which is preliminary data.</text>
</comment>
<feature type="compositionally biased region" description="Polar residues" evidence="2">
    <location>
        <begin position="1024"/>
        <end position="1041"/>
    </location>
</feature>
<evidence type="ECO:0000256" key="1">
    <source>
        <dbReference type="SAM" id="Coils"/>
    </source>
</evidence>
<dbReference type="GO" id="GO:0005813">
    <property type="term" value="C:centrosome"/>
    <property type="evidence" value="ECO:0007669"/>
    <property type="project" value="InterPro"/>
</dbReference>
<gene>
    <name evidence="3" type="ORF">P5673_019434</name>
</gene>
<organism evidence="3 4">
    <name type="scientific">Acropora cervicornis</name>
    <name type="common">Staghorn coral</name>
    <dbReference type="NCBI Taxonomy" id="6130"/>
    <lineage>
        <taxon>Eukaryota</taxon>
        <taxon>Metazoa</taxon>
        <taxon>Cnidaria</taxon>
        <taxon>Anthozoa</taxon>
        <taxon>Hexacorallia</taxon>
        <taxon>Scleractinia</taxon>
        <taxon>Astrocoeniina</taxon>
        <taxon>Acroporidae</taxon>
        <taxon>Acropora</taxon>
    </lineage>
</organism>
<evidence type="ECO:0000313" key="3">
    <source>
        <dbReference type="EMBL" id="KAK2558308.1"/>
    </source>
</evidence>
<feature type="compositionally biased region" description="Basic and acidic residues" evidence="2">
    <location>
        <begin position="993"/>
        <end position="1018"/>
    </location>
</feature>
<feature type="compositionally biased region" description="Polar residues" evidence="2">
    <location>
        <begin position="611"/>
        <end position="622"/>
    </location>
</feature>
<dbReference type="InterPro" id="IPR026708">
    <property type="entry name" value="CSPP1"/>
</dbReference>
<feature type="compositionally biased region" description="Basic and acidic residues" evidence="2">
    <location>
        <begin position="16"/>
        <end position="34"/>
    </location>
</feature>
<feature type="compositionally biased region" description="Polar residues" evidence="2">
    <location>
        <begin position="586"/>
        <end position="596"/>
    </location>
</feature>
<dbReference type="GO" id="GO:0005874">
    <property type="term" value="C:microtubule"/>
    <property type="evidence" value="ECO:0007669"/>
    <property type="project" value="InterPro"/>
</dbReference>
<feature type="region of interest" description="Disordered" evidence="2">
    <location>
        <begin position="423"/>
        <end position="487"/>
    </location>
</feature>
<keyword evidence="4" id="KW-1185">Reference proteome</keyword>
<dbReference type="PANTHER" id="PTHR21616:SF2">
    <property type="entry name" value="CENTROSOME AND SPINDLE POLE-ASSOCIATED PROTEIN 1"/>
    <property type="match status" value="1"/>
</dbReference>
<dbReference type="EMBL" id="JARQWQ010000045">
    <property type="protein sequence ID" value="KAK2558308.1"/>
    <property type="molecule type" value="Genomic_DNA"/>
</dbReference>
<evidence type="ECO:0000313" key="4">
    <source>
        <dbReference type="Proteomes" id="UP001249851"/>
    </source>
</evidence>
<feature type="compositionally biased region" description="Polar residues" evidence="2">
    <location>
        <begin position="385"/>
        <end position="397"/>
    </location>
</feature>
<feature type="region of interest" description="Disordered" evidence="2">
    <location>
        <begin position="943"/>
        <end position="968"/>
    </location>
</feature>
<proteinExistence type="predicted"/>
<dbReference type="GO" id="GO:0000922">
    <property type="term" value="C:spindle pole"/>
    <property type="evidence" value="ECO:0007669"/>
    <property type="project" value="InterPro"/>
</dbReference>
<reference evidence="3" key="1">
    <citation type="journal article" date="2023" name="G3 (Bethesda)">
        <title>Whole genome assembly and annotation of the endangered Caribbean coral Acropora cervicornis.</title>
        <authorList>
            <person name="Selwyn J.D."/>
            <person name="Vollmer S.V."/>
        </authorList>
    </citation>
    <scope>NUCLEOTIDE SEQUENCE</scope>
    <source>
        <strain evidence="3">K2</strain>
    </source>
</reference>
<dbReference type="PANTHER" id="PTHR21616">
    <property type="entry name" value="CENTROSOME SPINDLE POLE ASSOCIATED PROTEIN"/>
    <property type="match status" value="1"/>
</dbReference>
<feature type="compositionally biased region" description="Polar residues" evidence="2">
    <location>
        <begin position="114"/>
        <end position="124"/>
    </location>
</feature>
<feature type="compositionally biased region" description="Basic and acidic residues" evidence="2">
    <location>
        <begin position="141"/>
        <end position="186"/>
    </location>
</feature>
<sequence length="1041" mass="118951">MADDLASFIESQKQKLEKERAEILQGQKGEDRSRTSPRGNLPDKRHFQEAPAPVLERTRAKVKGIADDDSSGGLKLGGYEKHQEKLRQERKEEYRKYLAEKNFRSTGKVEPVLSENSQSSTSGHKPNERQLVRDEDDDGDDHFYPSRGKGKENFDEHDAGRDYYSNERYGNREQGNRFESYEDLLQKKRAQERKYRGLDDPDFGSDRSLRLNARQYKEASRSDGYLSRRYNDDYDDWSHSRSRPRGHKERSFESKRVRFHDEDDLDDGSWVMPRRRLDYFDDDEDEDKLQESKFIYETIFILLQTVCTIDLPKDETLQRSKTDSSIRSQSAPLESTGLLGVLGSEESKSVQAKKKEQYRRDLQQQMQEQADNKKRERMLRLGVEQESSGRPLNSQFDRTPPGAASGLYGQSQAQGYDMSLANHGPRTRPPSHPAVHPNPYDDPYYSYGGLESGTSQGLSLDAPRGTTHTTTQGNRVPGARLDAGATGGDLSPLSGFQPPGGFSSLATGEHDAASIEKKKAAQQAYQEELKKQMVERNARKEIAKQEKERYERRIEQQAANYNPWGKGGGGAPIRDSTGHLVANLRTLKQMNDQGVNMSPRDQPPSVETRFEATNDSFQSPRTSADDLKKAAKLEYQECLRKQVEQKEKKKKEELEKIKKEEEELEKKIAEDRLRMQRDFEIEQEKNRKKEEEARLKNEQLKEEQEAKKREAEKKKKEMEEQRQAELKRKLDAELAAKKASGNNEGVSHQARGNSPPIPTVLKKMEVGSNATATLSPPVAMGNHLQQELDHDVLSQLTALRQQLKNEEKRVQQQMDHTSAVTKYSDARRVQQGLGSRRGKRDVDVFRRALSNKTAVVKKDSEGFSAADEFNRIKFEESEKKGRYLLLPCVFKVSRRPGSSHSLLESESQFLSVDDPKQMLSLEQMSSRPRQSSARERRRWKQLEEMAKNPKPSDTHKPPTPGGFSLNSVTSFNVDEVAMRNEERLQRLEMIQRVSERDGRGSLSGDPDKVLQRFMEQRGRPSPVGSRNSEASIEAETSFQPI</sequence>
<dbReference type="AlphaFoldDB" id="A0AAD9QBL4"/>
<feature type="compositionally biased region" description="Basic and acidic residues" evidence="2">
    <location>
        <begin position="78"/>
        <end position="103"/>
    </location>
</feature>
<protein>
    <submittedName>
        <fullName evidence="3">Centrosome and spindle pole-associated protein 1</fullName>
    </submittedName>
</protein>
<feature type="region of interest" description="Disordered" evidence="2">
    <location>
        <begin position="16"/>
        <end position="216"/>
    </location>
</feature>
<feature type="compositionally biased region" description="Basic and acidic residues" evidence="2">
    <location>
        <begin position="943"/>
        <end position="956"/>
    </location>
</feature>
<feature type="region of interest" description="Disordered" evidence="2">
    <location>
        <begin position="560"/>
        <end position="628"/>
    </location>
</feature>
<feature type="coiled-coil region" evidence="1">
    <location>
        <begin position="793"/>
        <end position="820"/>
    </location>
</feature>
<feature type="region of interest" description="Disordered" evidence="2">
    <location>
        <begin position="644"/>
        <end position="760"/>
    </location>
</feature>
<feature type="coiled-coil region" evidence="1">
    <location>
        <begin position="515"/>
        <end position="560"/>
    </location>
</feature>
<feature type="compositionally biased region" description="Polar residues" evidence="2">
    <location>
        <begin position="740"/>
        <end position="752"/>
    </location>
</feature>
<name>A0AAD9QBL4_ACRCE</name>
<evidence type="ECO:0000256" key="2">
    <source>
        <dbReference type="SAM" id="MobiDB-lite"/>
    </source>
</evidence>
<dbReference type="GO" id="GO:0032467">
    <property type="term" value="P:positive regulation of cytokinesis"/>
    <property type="evidence" value="ECO:0007669"/>
    <property type="project" value="InterPro"/>
</dbReference>
<dbReference type="Proteomes" id="UP001249851">
    <property type="component" value="Unassembled WGS sequence"/>
</dbReference>
<keyword evidence="1" id="KW-0175">Coiled coil</keyword>
<feature type="region of interest" description="Disordered" evidence="2">
    <location>
        <begin position="337"/>
        <end position="409"/>
    </location>
</feature>
<feature type="compositionally biased region" description="Basic and acidic residues" evidence="2">
    <location>
        <begin position="345"/>
        <end position="362"/>
    </location>
</feature>
<feature type="compositionally biased region" description="Basic and acidic residues" evidence="2">
    <location>
        <begin position="192"/>
        <end position="216"/>
    </location>
</feature>